<sequence>MNKLFIATLSNAENFPEASIATKKENIRAILVKDYYLIFEITELNIKVLDIWDTRQNPENFPIK</sequence>
<name>A0ABV4TKD2_9FLAO</name>
<protein>
    <recommendedName>
        <fullName evidence="3">Type II toxin-antitoxin system RelE/ParE family toxin</fullName>
    </recommendedName>
</protein>
<proteinExistence type="predicted"/>
<dbReference type="EMBL" id="JBCFQK010000011">
    <property type="protein sequence ID" value="MFA9194517.1"/>
    <property type="molecule type" value="Genomic_DNA"/>
</dbReference>
<reference evidence="1 2" key="1">
    <citation type="submission" date="2024-04" db="EMBL/GenBank/DDBJ databases">
        <title>New Clade of Flavobacterium.</title>
        <authorList>
            <person name="Matos L."/>
            <person name="Proenca D.N."/>
            <person name="Fransisco R.M."/>
            <person name="Chung A.P."/>
            <person name="Maccario L."/>
            <person name="Sorensen S.J."/>
            <person name="Morais P.V."/>
        </authorList>
    </citation>
    <scope>NUCLEOTIDE SEQUENCE [LARGE SCALE GENOMIC DNA]</scope>
    <source>
        <strain evidence="1 2">FBOR7N2.3</strain>
    </source>
</reference>
<gene>
    <name evidence="1" type="ORF">AAGV33_08860</name>
</gene>
<dbReference type="Gene3D" id="3.30.2310.20">
    <property type="entry name" value="RelE-like"/>
    <property type="match status" value="1"/>
</dbReference>
<evidence type="ECO:0000313" key="2">
    <source>
        <dbReference type="Proteomes" id="UP001574170"/>
    </source>
</evidence>
<dbReference type="InterPro" id="IPR035093">
    <property type="entry name" value="RelE/ParE_toxin_dom_sf"/>
</dbReference>
<dbReference type="Proteomes" id="UP001574170">
    <property type="component" value="Unassembled WGS sequence"/>
</dbReference>
<dbReference type="RefSeq" id="WP_373391618.1">
    <property type="nucleotide sequence ID" value="NZ_JBCFQJ010000011.1"/>
</dbReference>
<evidence type="ECO:0000313" key="1">
    <source>
        <dbReference type="EMBL" id="MFA9194517.1"/>
    </source>
</evidence>
<organism evidence="1 2">
    <name type="scientific">Flavobacterium magnesitis</name>
    <dbReference type="NCBI Taxonomy" id="3138077"/>
    <lineage>
        <taxon>Bacteria</taxon>
        <taxon>Pseudomonadati</taxon>
        <taxon>Bacteroidota</taxon>
        <taxon>Flavobacteriia</taxon>
        <taxon>Flavobacteriales</taxon>
        <taxon>Flavobacteriaceae</taxon>
        <taxon>Flavobacterium</taxon>
    </lineage>
</organism>
<accession>A0ABV4TKD2</accession>
<keyword evidence="2" id="KW-1185">Reference proteome</keyword>
<comment type="caution">
    <text evidence="1">The sequence shown here is derived from an EMBL/GenBank/DDBJ whole genome shotgun (WGS) entry which is preliminary data.</text>
</comment>
<evidence type="ECO:0008006" key="3">
    <source>
        <dbReference type="Google" id="ProtNLM"/>
    </source>
</evidence>